<evidence type="ECO:0000313" key="1">
    <source>
        <dbReference type="EMBL" id="JAD26585.1"/>
    </source>
</evidence>
<proteinExistence type="predicted"/>
<name>A0A0A8YN65_ARUDO</name>
<dbReference type="AlphaFoldDB" id="A0A0A8YN65"/>
<reference evidence="1" key="2">
    <citation type="journal article" date="2015" name="Data Brief">
        <title>Shoot transcriptome of the giant reed, Arundo donax.</title>
        <authorList>
            <person name="Barrero R.A."/>
            <person name="Guerrero F.D."/>
            <person name="Moolhuijzen P."/>
            <person name="Goolsby J.A."/>
            <person name="Tidwell J."/>
            <person name="Bellgard S.E."/>
            <person name="Bellgard M.I."/>
        </authorList>
    </citation>
    <scope>NUCLEOTIDE SEQUENCE</scope>
    <source>
        <tissue evidence="1">Shoot tissue taken approximately 20 cm above the soil surface</tissue>
    </source>
</reference>
<accession>A0A0A8YN65</accession>
<reference evidence="1" key="1">
    <citation type="submission" date="2014-09" db="EMBL/GenBank/DDBJ databases">
        <authorList>
            <person name="Magalhaes I.L.F."/>
            <person name="Oliveira U."/>
            <person name="Santos F.R."/>
            <person name="Vidigal T.H.D.A."/>
            <person name="Brescovit A.D."/>
            <person name="Santos A.J."/>
        </authorList>
    </citation>
    <scope>NUCLEOTIDE SEQUENCE</scope>
    <source>
        <tissue evidence="1">Shoot tissue taken approximately 20 cm above the soil surface</tissue>
    </source>
</reference>
<organism evidence="1">
    <name type="scientific">Arundo donax</name>
    <name type="common">Giant reed</name>
    <name type="synonym">Donax arundinaceus</name>
    <dbReference type="NCBI Taxonomy" id="35708"/>
    <lineage>
        <taxon>Eukaryota</taxon>
        <taxon>Viridiplantae</taxon>
        <taxon>Streptophyta</taxon>
        <taxon>Embryophyta</taxon>
        <taxon>Tracheophyta</taxon>
        <taxon>Spermatophyta</taxon>
        <taxon>Magnoliopsida</taxon>
        <taxon>Liliopsida</taxon>
        <taxon>Poales</taxon>
        <taxon>Poaceae</taxon>
        <taxon>PACMAD clade</taxon>
        <taxon>Arundinoideae</taxon>
        <taxon>Arundineae</taxon>
        <taxon>Arundo</taxon>
    </lineage>
</organism>
<dbReference type="EMBL" id="GBRH01271310">
    <property type="protein sequence ID" value="JAD26585.1"/>
    <property type="molecule type" value="Transcribed_RNA"/>
</dbReference>
<sequence>MAIKRQVHGVAQRCSTDQAEHMNCSLVKMRIEHWSICPSNCRNLLEIYLALHHSSSVT</sequence>
<protein>
    <submittedName>
        <fullName evidence="1">Uncharacterized protein</fullName>
    </submittedName>
</protein>